<keyword evidence="4" id="KW-1185">Reference proteome</keyword>
<organism evidence="3 4">
    <name type="scientific">Thalassomonas actiniarum</name>
    <dbReference type="NCBI Taxonomy" id="485447"/>
    <lineage>
        <taxon>Bacteria</taxon>
        <taxon>Pseudomonadati</taxon>
        <taxon>Pseudomonadota</taxon>
        <taxon>Gammaproteobacteria</taxon>
        <taxon>Alteromonadales</taxon>
        <taxon>Colwelliaceae</taxon>
        <taxon>Thalassomonas</taxon>
    </lineage>
</organism>
<protein>
    <submittedName>
        <fullName evidence="3">Uncharacterized protein</fullName>
    </submittedName>
</protein>
<evidence type="ECO:0000313" key="4">
    <source>
        <dbReference type="Proteomes" id="UP000032568"/>
    </source>
</evidence>
<evidence type="ECO:0000313" key="3">
    <source>
        <dbReference type="EMBL" id="WDE01244.1"/>
    </source>
</evidence>
<keyword evidence="2" id="KW-0472">Membrane</keyword>
<dbReference type="RefSeq" id="WP_044831539.1">
    <property type="nucleotide sequence ID" value="NZ_CP059735.1"/>
</dbReference>
<name>A0AAF0C5R6_9GAMM</name>
<feature type="region of interest" description="Disordered" evidence="1">
    <location>
        <begin position="1"/>
        <end position="24"/>
    </location>
</feature>
<evidence type="ECO:0000256" key="1">
    <source>
        <dbReference type="SAM" id="MobiDB-lite"/>
    </source>
</evidence>
<evidence type="ECO:0000256" key="2">
    <source>
        <dbReference type="SAM" id="Phobius"/>
    </source>
</evidence>
<dbReference type="KEGG" id="tact:SG35_011720"/>
<dbReference type="AlphaFoldDB" id="A0AAF0C5R6"/>
<dbReference type="EMBL" id="CP059735">
    <property type="protein sequence ID" value="WDE01244.1"/>
    <property type="molecule type" value="Genomic_DNA"/>
</dbReference>
<reference evidence="3 4" key="1">
    <citation type="journal article" date="2015" name="Genome Announc.">
        <title>Draft Genome Sequences of Marine Isolates of Thalassomonas viridans and Thalassomonas actiniarum.</title>
        <authorList>
            <person name="Olonade I."/>
            <person name="van Zyl L.J."/>
            <person name="Trindade M."/>
        </authorList>
    </citation>
    <scope>NUCLEOTIDE SEQUENCE [LARGE SCALE GENOMIC DNA]</scope>
    <source>
        <strain evidence="3 4">A5K-106</strain>
    </source>
</reference>
<dbReference type="Proteomes" id="UP000032568">
    <property type="component" value="Chromosome"/>
</dbReference>
<keyword evidence="2" id="KW-0812">Transmembrane</keyword>
<accession>A0AAF0C5R6</accession>
<sequence>MNKSVNTPSEQAAQTRQSSNPPERNTYKLSIYLAEIFAVLVFIMLVGLIANLLVFSQTGL</sequence>
<proteinExistence type="predicted"/>
<feature type="transmembrane region" description="Helical" evidence="2">
    <location>
        <begin position="31"/>
        <end position="55"/>
    </location>
</feature>
<reference evidence="3 4" key="2">
    <citation type="journal article" date="2022" name="Mar. Drugs">
        <title>Bioassay-Guided Fractionation Leads to the Detection of Cholic Acid Generated by the Rare Thalassomonas sp.</title>
        <authorList>
            <person name="Pheiffer F."/>
            <person name="Schneider Y.K."/>
            <person name="Hansen E.H."/>
            <person name="Andersen J.H."/>
            <person name="Isaksson J."/>
            <person name="Busche T."/>
            <person name="R C."/>
            <person name="Kalinowski J."/>
            <person name="Zyl L.V."/>
            <person name="Trindade M."/>
        </authorList>
    </citation>
    <scope>NUCLEOTIDE SEQUENCE [LARGE SCALE GENOMIC DNA]</scope>
    <source>
        <strain evidence="3 4">A5K-106</strain>
    </source>
</reference>
<keyword evidence="2" id="KW-1133">Transmembrane helix</keyword>
<feature type="compositionally biased region" description="Polar residues" evidence="1">
    <location>
        <begin position="1"/>
        <end position="23"/>
    </location>
</feature>
<gene>
    <name evidence="3" type="ORF">SG35_011720</name>
</gene>